<evidence type="ECO:0000259" key="8">
    <source>
        <dbReference type="PROSITE" id="PS50023"/>
    </source>
</evidence>
<dbReference type="SMART" id="SM00132">
    <property type="entry name" value="LIM"/>
    <property type="match status" value="3"/>
</dbReference>
<keyword evidence="4 6" id="KW-0862">Zinc</keyword>
<comment type="subcellular location">
    <subcellularLocation>
        <location evidence="1">Nucleus</location>
    </subcellularLocation>
</comment>
<dbReference type="Proteomes" id="UP000076722">
    <property type="component" value="Unassembled WGS sequence"/>
</dbReference>
<dbReference type="PROSITE" id="PS00478">
    <property type="entry name" value="LIM_DOMAIN_1"/>
    <property type="match status" value="2"/>
</dbReference>
<dbReference type="InterPro" id="IPR001781">
    <property type="entry name" value="Znf_LIM"/>
</dbReference>
<keyword evidence="10" id="KW-1185">Reference proteome</keyword>
<dbReference type="STRING" id="1314777.A0A164VWI5"/>
<dbReference type="CDD" id="cd00882">
    <property type="entry name" value="Ras_like_GTPase"/>
    <property type="match status" value="1"/>
</dbReference>
<evidence type="ECO:0000256" key="7">
    <source>
        <dbReference type="SAM" id="MobiDB-lite"/>
    </source>
</evidence>
<keyword evidence="3" id="KW-0677">Repeat</keyword>
<dbReference type="GO" id="GO:0046872">
    <property type="term" value="F:metal ion binding"/>
    <property type="evidence" value="ECO:0007669"/>
    <property type="project" value="UniProtKB-KW"/>
</dbReference>
<dbReference type="FunFam" id="2.10.110.10:FF:000058">
    <property type="entry name" value="Rho GTPase activator Lrg11"/>
    <property type="match status" value="1"/>
</dbReference>
<evidence type="ECO:0000313" key="10">
    <source>
        <dbReference type="Proteomes" id="UP000076722"/>
    </source>
</evidence>
<reference evidence="9 10" key="1">
    <citation type="journal article" date="2016" name="Mol. Biol. Evol.">
        <title>Comparative Genomics of Early-Diverging Mushroom-Forming Fungi Provides Insights into the Origins of Lignocellulose Decay Capabilities.</title>
        <authorList>
            <person name="Nagy L.G."/>
            <person name="Riley R."/>
            <person name="Tritt A."/>
            <person name="Adam C."/>
            <person name="Daum C."/>
            <person name="Floudas D."/>
            <person name="Sun H."/>
            <person name="Yadav J.S."/>
            <person name="Pangilinan J."/>
            <person name="Larsson K.H."/>
            <person name="Matsuura K."/>
            <person name="Barry K."/>
            <person name="Labutti K."/>
            <person name="Kuo R."/>
            <person name="Ohm R.A."/>
            <person name="Bhattacharya S.S."/>
            <person name="Shirouzu T."/>
            <person name="Yoshinaga Y."/>
            <person name="Martin F.M."/>
            <person name="Grigoriev I.V."/>
            <person name="Hibbett D.S."/>
        </authorList>
    </citation>
    <scope>NUCLEOTIDE SEQUENCE [LARGE SCALE GENOMIC DNA]</scope>
    <source>
        <strain evidence="9 10">HHB9708</strain>
    </source>
</reference>
<dbReference type="Gene3D" id="2.10.110.10">
    <property type="entry name" value="Cysteine Rich Protein"/>
    <property type="match status" value="4"/>
</dbReference>
<evidence type="ECO:0000256" key="1">
    <source>
        <dbReference type="ARBA" id="ARBA00004123"/>
    </source>
</evidence>
<evidence type="ECO:0000313" key="9">
    <source>
        <dbReference type="EMBL" id="KZS94533.1"/>
    </source>
</evidence>
<keyword evidence="5" id="KW-0539">Nucleus</keyword>
<proteinExistence type="predicted"/>
<dbReference type="SUPFAM" id="SSF57716">
    <property type="entry name" value="Glucocorticoid receptor-like (DNA-binding domain)"/>
    <property type="match status" value="3"/>
</dbReference>
<gene>
    <name evidence="9" type="ORF">SISNIDRAFT_453465</name>
</gene>
<dbReference type="CDD" id="cd09391">
    <property type="entry name" value="LIM1_Lrg1p_like"/>
    <property type="match status" value="1"/>
</dbReference>
<dbReference type="PROSITE" id="PS50023">
    <property type="entry name" value="LIM_DOMAIN_2"/>
    <property type="match status" value="2"/>
</dbReference>
<dbReference type="GO" id="GO:0030036">
    <property type="term" value="P:actin cytoskeleton organization"/>
    <property type="evidence" value="ECO:0007669"/>
    <property type="project" value="TreeGrafter"/>
</dbReference>
<dbReference type="SUPFAM" id="SSF52540">
    <property type="entry name" value="P-loop containing nucleoside triphosphate hydrolases"/>
    <property type="match status" value="1"/>
</dbReference>
<evidence type="ECO:0000256" key="6">
    <source>
        <dbReference type="PROSITE-ProRule" id="PRU00125"/>
    </source>
</evidence>
<dbReference type="Gene3D" id="3.40.50.300">
    <property type="entry name" value="P-loop containing nucleotide triphosphate hydrolases"/>
    <property type="match status" value="1"/>
</dbReference>
<dbReference type="GO" id="GO:0005737">
    <property type="term" value="C:cytoplasm"/>
    <property type="evidence" value="ECO:0007669"/>
    <property type="project" value="TreeGrafter"/>
</dbReference>
<feature type="region of interest" description="Disordered" evidence="7">
    <location>
        <begin position="505"/>
        <end position="528"/>
    </location>
</feature>
<dbReference type="AlphaFoldDB" id="A0A164VWI5"/>
<evidence type="ECO:0000256" key="2">
    <source>
        <dbReference type="ARBA" id="ARBA00022723"/>
    </source>
</evidence>
<evidence type="ECO:0000256" key="5">
    <source>
        <dbReference type="ARBA" id="ARBA00023242"/>
    </source>
</evidence>
<keyword evidence="6" id="KW-0440">LIM domain</keyword>
<dbReference type="EMBL" id="KV419404">
    <property type="protein sequence ID" value="KZS94533.1"/>
    <property type="molecule type" value="Genomic_DNA"/>
</dbReference>
<name>A0A164VWI5_9AGAM</name>
<keyword evidence="2 6" id="KW-0479">Metal-binding</keyword>
<feature type="domain" description="LIM zinc-binding" evidence="8">
    <location>
        <begin position="112"/>
        <end position="172"/>
    </location>
</feature>
<organism evidence="9 10">
    <name type="scientific">Sistotremastrum niveocremeum HHB9708</name>
    <dbReference type="NCBI Taxonomy" id="1314777"/>
    <lineage>
        <taxon>Eukaryota</taxon>
        <taxon>Fungi</taxon>
        <taxon>Dikarya</taxon>
        <taxon>Basidiomycota</taxon>
        <taxon>Agaricomycotina</taxon>
        <taxon>Agaricomycetes</taxon>
        <taxon>Sistotremastrales</taxon>
        <taxon>Sistotremastraceae</taxon>
        <taxon>Sertulicium</taxon>
        <taxon>Sertulicium niveocremeum</taxon>
    </lineage>
</organism>
<accession>A0A164VWI5</accession>
<protein>
    <recommendedName>
        <fullName evidence="8">LIM zinc-binding domain-containing protein</fullName>
    </recommendedName>
</protein>
<dbReference type="PANTHER" id="PTHR24215:SF10">
    <property type="entry name" value="RHO-GTPASE-ACTIVATING PROTEIN LRG1"/>
    <property type="match status" value="1"/>
</dbReference>
<dbReference type="OrthoDB" id="20689at2759"/>
<dbReference type="Pfam" id="PF00412">
    <property type="entry name" value="LIM"/>
    <property type="match status" value="2"/>
</dbReference>
<sequence>MSFWQSSLSAGGNRNALTHARNISNAGSLSRTTSPPLPPAPAPTISVAQTCAECSQPLSGQFVRALGQVYHLDCFRCKDCDVVVASKFFPIETADGAQQPLCETDYFRRLNLICAKCERALRASYITAVNKKYHVEHFTCSVCPTLFGPQDSYYEHQGDVYCRFHYSTRFAAKCAGCDTAILKQFVEINRNGQDEVWHPECYMINKFWNIRLAKRERPNEGTDVKSSESQGATEPWIELEERYNAESLEKLQVDTEMKTYRIWTTLSTFEEKAAANFSNIIQEFNSQNALAGIRSSEIFLLFVQILFASLTDLDNRYEKLGAKKFSYIREARMLFRSIVDYFTLFSHMSQGSARRSGLTQETLALMTKTAHYLKVLIRIFLAAMIKLEREYGDASVMYAHLNVFDVLSKLESYPSAERLEKYQADGILKAPFGFPSLSPELAGKPPFTGEPNESGRFQLPQVPSDTCEACKQTVEEDSLRLSTYQRYHARCVICWECGQSAEGPELSPTTPSFPVKETDSETIKPTKKRHSIDSSFRYRKNAKGDSLVFCGEHAPQYFDHFQITGRLEQYAYLLNLALKRLYLLLGQRGVFTQAVESTPLAGDRESIARRRPDIHLWRTRSTTGPAPPLYRAPTAKPTKFRVLIIGRTGCGKTTILAKFCPKSEAGGETRGLHNIENELVAEDDYNFVAHDSRGFEAGTTAEVDIVMDFLQKRANLRSEDQIHVIWYCIQANSRPLQETELGFFSQPRGQVAVICIVTKFDLLVEECLQKIMEADNYDEEEDEEFTMEKAVTMAAKIYRTKYEEPLLKMRYPPNIAIKLSNVHLPVPEIKVLHELVNATRTWLKT</sequence>
<dbReference type="CDD" id="cd09392">
    <property type="entry name" value="LIM2_Lrg1p_like"/>
    <property type="match status" value="1"/>
</dbReference>
<feature type="domain" description="LIM zinc-binding" evidence="8">
    <location>
        <begin position="49"/>
        <end position="111"/>
    </location>
</feature>
<dbReference type="InterPro" id="IPR027417">
    <property type="entry name" value="P-loop_NTPase"/>
</dbReference>
<evidence type="ECO:0000256" key="4">
    <source>
        <dbReference type="ARBA" id="ARBA00022833"/>
    </source>
</evidence>
<dbReference type="GO" id="GO:0005634">
    <property type="term" value="C:nucleus"/>
    <property type="evidence" value="ECO:0007669"/>
    <property type="project" value="UniProtKB-SubCell"/>
</dbReference>
<evidence type="ECO:0000256" key="3">
    <source>
        <dbReference type="ARBA" id="ARBA00022737"/>
    </source>
</evidence>
<dbReference type="GO" id="GO:0030695">
    <property type="term" value="F:GTPase regulator activity"/>
    <property type="evidence" value="ECO:0007669"/>
    <property type="project" value="UniProtKB-ARBA"/>
</dbReference>
<dbReference type="PANTHER" id="PTHR24215">
    <property type="entry name" value="RHO-GTPASE-ACTIVATING PROTEIN LRG1"/>
    <property type="match status" value="1"/>
</dbReference>
<dbReference type="CDD" id="cd08368">
    <property type="entry name" value="LIM"/>
    <property type="match status" value="1"/>
</dbReference>